<keyword evidence="7 10" id="KW-0472">Membrane</keyword>
<keyword evidence="12" id="KW-1185">Reference proteome</keyword>
<feature type="transmembrane region" description="Helical" evidence="10">
    <location>
        <begin position="128"/>
        <end position="151"/>
    </location>
</feature>
<evidence type="ECO:0000256" key="10">
    <source>
        <dbReference type="RuleBase" id="RU362071"/>
    </source>
</evidence>
<dbReference type="Pfam" id="PF01311">
    <property type="entry name" value="Bac_export_1"/>
    <property type="match status" value="1"/>
</dbReference>
<evidence type="ECO:0000256" key="2">
    <source>
        <dbReference type="ARBA" id="ARBA00009772"/>
    </source>
</evidence>
<dbReference type="PRINTS" id="PR00953">
    <property type="entry name" value="TYPE3IMRPROT"/>
</dbReference>
<accession>A0ABX9P7Z9</accession>
<gene>
    <name evidence="11" type="primary">fliR</name>
    <name evidence="11" type="ORF">D5396_03995</name>
</gene>
<dbReference type="InterPro" id="IPR006303">
    <property type="entry name" value="FliR"/>
</dbReference>
<reference evidence="11 12" key="1">
    <citation type="submission" date="2018-09" db="EMBL/GenBank/DDBJ databases">
        <authorList>
            <person name="Le Fleche-Mateos A."/>
        </authorList>
    </citation>
    <scope>NUCLEOTIDE SEQUENCE [LARGE SCALE GENOMIC DNA]</scope>
    <source>
        <strain evidence="11 12">DSM 30078</strain>
    </source>
</reference>
<keyword evidence="11" id="KW-0966">Cell projection</keyword>
<organism evidence="11 12">
    <name type="scientific">Rahnella inusitata</name>
    <dbReference type="NCBI Taxonomy" id="58169"/>
    <lineage>
        <taxon>Bacteria</taxon>
        <taxon>Pseudomonadati</taxon>
        <taxon>Pseudomonadota</taxon>
        <taxon>Gammaproteobacteria</taxon>
        <taxon>Enterobacterales</taxon>
        <taxon>Yersiniaceae</taxon>
        <taxon>Rahnella</taxon>
    </lineage>
</organism>
<dbReference type="NCBIfam" id="TIGR01400">
    <property type="entry name" value="fliR"/>
    <property type="match status" value="1"/>
</dbReference>
<keyword evidence="11" id="KW-0282">Flagellum</keyword>
<feature type="transmembrane region" description="Helical" evidence="10">
    <location>
        <begin position="78"/>
        <end position="99"/>
    </location>
</feature>
<evidence type="ECO:0000256" key="5">
    <source>
        <dbReference type="ARBA" id="ARBA00022692"/>
    </source>
</evidence>
<feature type="transmembrane region" description="Helical" evidence="10">
    <location>
        <begin position="44"/>
        <end position="66"/>
    </location>
</feature>
<evidence type="ECO:0000256" key="4">
    <source>
        <dbReference type="ARBA" id="ARBA00022475"/>
    </source>
</evidence>
<evidence type="ECO:0000256" key="8">
    <source>
        <dbReference type="ARBA" id="ARBA00023143"/>
    </source>
</evidence>
<keyword evidence="11" id="KW-0969">Cilium</keyword>
<evidence type="ECO:0000313" key="11">
    <source>
        <dbReference type="EMBL" id="RJT16277.1"/>
    </source>
</evidence>
<dbReference type="Proteomes" id="UP000284119">
    <property type="component" value="Unassembled WGS sequence"/>
</dbReference>
<proteinExistence type="inferred from homology"/>
<evidence type="ECO:0000256" key="6">
    <source>
        <dbReference type="ARBA" id="ARBA00022989"/>
    </source>
</evidence>
<keyword evidence="4 10" id="KW-1003">Cell membrane</keyword>
<evidence type="ECO:0000313" key="12">
    <source>
        <dbReference type="Proteomes" id="UP000284119"/>
    </source>
</evidence>
<keyword evidence="6 10" id="KW-1133">Transmembrane helix</keyword>
<comment type="caution">
    <text evidence="11">The sequence shown here is derived from an EMBL/GenBank/DDBJ whole genome shotgun (WGS) entry which is preliminary data.</text>
</comment>
<dbReference type="EMBL" id="RAHG01000001">
    <property type="protein sequence ID" value="RJT16277.1"/>
    <property type="molecule type" value="Genomic_DNA"/>
</dbReference>
<keyword evidence="8 10" id="KW-0975">Bacterial flagellum</keyword>
<protein>
    <recommendedName>
        <fullName evidence="3 9">Flagellar biosynthetic protein FliR</fullName>
    </recommendedName>
</protein>
<comment type="function">
    <text evidence="1 10">Role in flagellar biosynthesis.</text>
</comment>
<comment type="subcellular location">
    <subcellularLocation>
        <location evidence="10">Cell membrane</location>
        <topology evidence="10">Multi-pass membrane protein</topology>
    </subcellularLocation>
    <subcellularLocation>
        <location evidence="10">Bacterial flagellum basal body</location>
    </subcellularLocation>
</comment>
<keyword evidence="5 10" id="KW-0812">Transmembrane</keyword>
<evidence type="ECO:0000256" key="1">
    <source>
        <dbReference type="ARBA" id="ARBA00002578"/>
    </source>
</evidence>
<dbReference type="InterPro" id="IPR002010">
    <property type="entry name" value="T3SS_IM_R"/>
</dbReference>
<evidence type="ECO:0000256" key="3">
    <source>
        <dbReference type="ARBA" id="ARBA00021717"/>
    </source>
</evidence>
<comment type="similarity">
    <text evidence="2 10">Belongs to the FliR/MopE/SpaR family.</text>
</comment>
<name>A0ABX9P7Z9_9GAMM</name>
<evidence type="ECO:0000256" key="7">
    <source>
        <dbReference type="ARBA" id="ARBA00023136"/>
    </source>
</evidence>
<dbReference type="PANTHER" id="PTHR30065">
    <property type="entry name" value="FLAGELLAR BIOSYNTHETIC PROTEIN FLIR"/>
    <property type="match status" value="1"/>
</dbReference>
<sequence>MVSFDSTQLAGWLSMYFWPMLRILALISTAPITSEKQVPKKVKIGLAAMITFLIAPALPVVDTPIFSTPALWLTMQQIMIGTALGLTMQLAFAAIRMAGEIMGLQMGISFATFYDPSNRLNSPLLAQFLNLLAVLLFLSFNGHLWLISLLADSFHTLPISPNPMNAEGFMAVAQAGSIVFSGGLMLALPIVTLLLTLNMALGILNRVAPQLSVFVIGFPLTLSIGILSIGMMMPLLAPFSEHLFSEVFDKLVLVMNQLATGR</sequence>
<feature type="transmembrane region" description="Helical" evidence="10">
    <location>
        <begin position="171"/>
        <end position="201"/>
    </location>
</feature>
<feature type="transmembrane region" description="Helical" evidence="10">
    <location>
        <begin position="213"/>
        <end position="237"/>
    </location>
</feature>
<feature type="transmembrane region" description="Helical" evidence="10">
    <location>
        <begin position="12"/>
        <end position="32"/>
    </location>
</feature>
<evidence type="ECO:0000256" key="9">
    <source>
        <dbReference type="NCBIfam" id="TIGR01400"/>
    </source>
</evidence>
<dbReference type="PANTHER" id="PTHR30065:SF8">
    <property type="entry name" value="FLAGELLAR BIOSYNTHETIC PROTEIN FLIR"/>
    <property type="match status" value="1"/>
</dbReference>
<dbReference type="RefSeq" id="WP_112168103.1">
    <property type="nucleotide sequence ID" value="NZ_CBCPIW010000008.1"/>
</dbReference>